<keyword evidence="3" id="KW-1185">Reference proteome</keyword>
<evidence type="ECO:0000313" key="3">
    <source>
        <dbReference type="Proteomes" id="UP001151760"/>
    </source>
</evidence>
<name>A0ABQ4XFL2_9ASTR</name>
<comment type="caution">
    <text evidence="2">The sequence shown here is derived from an EMBL/GenBank/DDBJ whole genome shotgun (WGS) entry which is preliminary data.</text>
</comment>
<evidence type="ECO:0000313" key="2">
    <source>
        <dbReference type="EMBL" id="GJS64069.1"/>
    </source>
</evidence>
<gene>
    <name evidence="2" type="ORF">Tco_0678633</name>
</gene>
<feature type="region of interest" description="Disordered" evidence="1">
    <location>
        <begin position="278"/>
        <end position="308"/>
    </location>
</feature>
<reference evidence="2" key="2">
    <citation type="submission" date="2022-01" db="EMBL/GenBank/DDBJ databases">
        <authorList>
            <person name="Yamashiro T."/>
            <person name="Shiraishi A."/>
            <person name="Satake H."/>
            <person name="Nakayama K."/>
        </authorList>
    </citation>
    <scope>NUCLEOTIDE SEQUENCE</scope>
</reference>
<feature type="compositionally biased region" description="Polar residues" evidence="1">
    <location>
        <begin position="294"/>
        <end position="308"/>
    </location>
</feature>
<evidence type="ECO:0000256" key="1">
    <source>
        <dbReference type="SAM" id="MobiDB-lite"/>
    </source>
</evidence>
<dbReference type="EMBL" id="BQNB010009476">
    <property type="protein sequence ID" value="GJS64069.1"/>
    <property type="molecule type" value="Genomic_DNA"/>
</dbReference>
<sequence>MSPLVCCSGKLSGREKVAAAIGMGTIMGQRDNYWAVKEVGGYIGNCDGDTCLQFYFSPLPHRTLKLFLRLLLLSSVLHLPLFYSFLSYTFPSAIIPHGLRTSPVEETVVLKFDKHTFTSNMTIDEVNSIAEKYGILLDLRPRVSSSTMTMNKLSADVIGSEEALRPNEVIEQHTTATLPARTPIPDKTGFRSNSGTIHSVSPINTVALNENVVNIIQSEAGGSNQALQSDEHIEEEAINFFDNKGIEVNSPYPDQNIKINSSAAEMNVDAPVNAEGSYRHAFPGRNTGGDEGGSFQTHISPSTTFIPS</sequence>
<dbReference type="Proteomes" id="UP001151760">
    <property type="component" value="Unassembled WGS sequence"/>
</dbReference>
<proteinExistence type="predicted"/>
<reference evidence="2" key="1">
    <citation type="journal article" date="2022" name="Int. J. Mol. Sci.">
        <title>Draft Genome of Tanacetum Coccineum: Genomic Comparison of Closely Related Tanacetum-Family Plants.</title>
        <authorList>
            <person name="Yamashiro T."/>
            <person name="Shiraishi A."/>
            <person name="Nakayama K."/>
            <person name="Satake H."/>
        </authorList>
    </citation>
    <scope>NUCLEOTIDE SEQUENCE</scope>
</reference>
<protein>
    <submittedName>
        <fullName evidence="2">Uncharacterized protein</fullName>
    </submittedName>
</protein>
<accession>A0ABQ4XFL2</accession>
<organism evidence="2 3">
    <name type="scientific">Tanacetum coccineum</name>
    <dbReference type="NCBI Taxonomy" id="301880"/>
    <lineage>
        <taxon>Eukaryota</taxon>
        <taxon>Viridiplantae</taxon>
        <taxon>Streptophyta</taxon>
        <taxon>Embryophyta</taxon>
        <taxon>Tracheophyta</taxon>
        <taxon>Spermatophyta</taxon>
        <taxon>Magnoliopsida</taxon>
        <taxon>eudicotyledons</taxon>
        <taxon>Gunneridae</taxon>
        <taxon>Pentapetalae</taxon>
        <taxon>asterids</taxon>
        <taxon>campanulids</taxon>
        <taxon>Asterales</taxon>
        <taxon>Asteraceae</taxon>
        <taxon>Asteroideae</taxon>
        <taxon>Anthemideae</taxon>
        <taxon>Anthemidinae</taxon>
        <taxon>Tanacetum</taxon>
    </lineage>
</organism>